<evidence type="ECO:0000256" key="8">
    <source>
        <dbReference type="ARBA" id="ARBA00022982"/>
    </source>
</evidence>
<dbReference type="GO" id="GO:0005886">
    <property type="term" value="C:plasma membrane"/>
    <property type="evidence" value="ECO:0007669"/>
    <property type="project" value="UniProtKB-SubCell"/>
</dbReference>
<evidence type="ECO:0000256" key="11">
    <source>
        <dbReference type="ARBA" id="ARBA00023136"/>
    </source>
</evidence>
<evidence type="ECO:0000256" key="9">
    <source>
        <dbReference type="ARBA" id="ARBA00022989"/>
    </source>
</evidence>
<keyword evidence="6 13" id="KW-0812">Transmembrane</keyword>
<keyword evidence="5" id="KW-0349">Heme</keyword>
<dbReference type="InterPro" id="IPR016174">
    <property type="entry name" value="Di-haem_cyt_TM"/>
</dbReference>
<dbReference type="GO" id="GO:0022904">
    <property type="term" value="P:respiratory electron transport chain"/>
    <property type="evidence" value="ECO:0007669"/>
    <property type="project" value="InterPro"/>
</dbReference>
<keyword evidence="11 13" id="KW-0472">Membrane</keyword>
<evidence type="ECO:0000256" key="12">
    <source>
        <dbReference type="ARBA" id="ARBA00072962"/>
    </source>
</evidence>
<dbReference type="PRINTS" id="PR00161">
    <property type="entry name" value="NIHGNASECYTB"/>
</dbReference>
<keyword evidence="16" id="KW-1185">Reference proteome</keyword>
<keyword evidence="8" id="KW-0249">Electron transport</keyword>
<evidence type="ECO:0000259" key="14">
    <source>
        <dbReference type="Pfam" id="PF01292"/>
    </source>
</evidence>
<feature type="transmembrane region" description="Helical" evidence="13">
    <location>
        <begin position="160"/>
        <end position="184"/>
    </location>
</feature>
<feature type="transmembrane region" description="Helical" evidence="13">
    <location>
        <begin position="51"/>
        <end position="70"/>
    </location>
</feature>
<evidence type="ECO:0000256" key="3">
    <source>
        <dbReference type="ARBA" id="ARBA00022448"/>
    </source>
</evidence>
<dbReference type="InterPro" id="IPR011577">
    <property type="entry name" value="Cyt_b561_bac/Ni-Hgenase"/>
</dbReference>
<feature type="domain" description="Cytochrome b561 bacterial/Ni-hydrogenase" evidence="14">
    <location>
        <begin position="44"/>
        <end position="251"/>
    </location>
</feature>
<accession>A0A6N6JCD8</accession>
<dbReference type="InterPro" id="IPR000516">
    <property type="entry name" value="Ni-dep_Hydgase_cyt-B"/>
</dbReference>
<dbReference type="SUPFAM" id="SSF81342">
    <property type="entry name" value="Transmembrane di-heme cytochromes"/>
    <property type="match status" value="1"/>
</dbReference>
<dbReference type="FunFam" id="1.20.950.20:FF:000003">
    <property type="entry name" value="Ni/Fe-hydrogenase 1 b-type cytochrome subunit"/>
    <property type="match status" value="1"/>
</dbReference>
<proteinExistence type="inferred from homology"/>
<sequence length="261" mass="29697">MKVEVTEATAKMDTEIDFYSVNPLTGDATEADRATITRNSSVYVYEVPVRLWHWINAAAILVLCVTGYLIGSPLPSVDISEATNQFLFGYIRFAHFAAGMIMTVGFFGRIYWAFVGNHHARQMFKLPVFNAKWWSEVWGEAKWYMFLEKQPKKYVGHNPLAQIAMFFFMTVGMSFMILTGFALYSEGVGRDGWLDTLFGPLLDIVGGSHMMHQIHHLGMWAIVIFMIIHIYAAIREDVMSRQSMVSTMISGTRTFKDDDPT</sequence>
<comment type="caution">
    <text evidence="15">The sequence shown here is derived from an EMBL/GenBank/DDBJ whole genome shotgun (WGS) entry which is preliminary data.</text>
</comment>
<reference evidence="15 16" key="1">
    <citation type="submission" date="2019-12" db="EMBL/GenBank/DDBJ databases">
        <title>Litoreibacter badius sp. nov., a novel bacteriochlorophyll a-containing bacterium in the genus Litoreibacter.</title>
        <authorList>
            <person name="Kanamuro M."/>
            <person name="Takabe Y."/>
            <person name="Mori K."/>
            <person name="Takaichi S."/>
            <person name="Hanada S."/>
        </authorList>
    </citation>
    <scope>NUCLEOTIDE SEQUENCE [LARGE SCALE GENOMIC DNA]</scope>
    <source>
        <strain evidence="15 16">K6</strain>
    </source>
</reference>
<evidence type="ECO:0000256" key="4">
    <source>
        <dbReference type="ARBA" id="ARBA00022475"/>
    </source>
</evidence>
<dbReference type="PANTHER" id="PTHR30485">
    <property type="entry name" value="NI/FE-HYDROGENASE 1 B-TYPE CYTOCHROME SUBUNIT"/>
    <property type="match status" value="1"/>
</dbReference>
<name>A0A6N6JCD8_9RHOB</name>
<dbReference type="GO" id="GO:0005506">
    <property type="term" value="F:iron ion binding"/>
    <property type="evidence" value="ECO:0007669"/>
    <property type="project" value="InterPro"/>
</dbReference>
<dbReference type="Gene3D" id="1.20.950.20">
    <property type="entry name" value="Transmembrane di-heme cytochromes, Chain C"/>
    <property type="match status" value="1"/>
</dbReference>
<evidence type="ECO:0000256" key="5">
    <source>
        <dbReference type="ARBA" id="ARBA00022617"/>
    </source>
</evidence>
<keyword evidence="7" id="KW-0479">Metal-binding</keyword>
<evidence type="ECO:0000256" key="13">
    <source>
        <dbReference type="SAM" id="Phobius"/>
    </source>
</evidence>
<evidence type="ECO:0000256" key="2">
    <source>
        <dbReference type="ARBA" id="ARBA00008622"/>
    </source>
</evidence>
<evidence type="ECO:0000256" key="1">
    <source>
        <dbReference type="ARBA" id="ARBA00004651"/>
    </source>
</evidence>
<dbReference type="EMBL" id="BLJE01000001">
    <property type="protein sequence ID" value="GFE63754.1"/>
    <property type="molecule type" value="Genomic_DNA"/>
</dbReference>
<organism evidence="15 16">
    <name type="scientific">Litoreibacter roseus</name>
    <dbReference type="NCBI Taxonomy" id="2601869"/>
    <lineage>
        <taxon>Bacteria</taxon>
        <taxon>Pseudomonadati</taxon>
        <taxon>Pseudomonadota</taxon>
        <taxon>Alphaproteobacteria</taxon>
        <taxon>Rhodobacterales</taxon>
        <taxon>Roseobacteraceae</taxon>
        <taxon>Litoreibacter</taxon>
    </lineage>
</organism>
<keyword evidence="9 13" id="KW-1133">Transmembrane helix</keyword>
<dbReference type="AlphaFoldDB" id="A0A6N6JCD8"/>
<evidence type="ECO:0000313" key="15">
    <source>
        <dbReference type="EMBL" id="GFE63754.1"/>
    </source>
</evidence>
<evidence type="ECO:0000313" key="16">
    <source>
        <dbReference type="Proteomes" id="UP000436822"/>
    </source>
</evidence>
<dbReference type="Pfam" id="PF01292">
    <property type="entry name" value="Ni_hydr_CYTB"/>
    <property type="match status" value="1"/>
</dbReference>
<feature type="transmembrane region" description="Helical" evidence="13">
    <location>
        <begin position="90"/>
        <end position="115"/>
    </location>
</feature>
<protein>
    <recommendedName>
        <fullName evidence="12">Probable Ni/Fe-hydrogenase B-type cytochrome subunit</fullName>
    </recommendedName>
</protein>
<dbReference type="InterPro" id="IPR051542">
    <property type="entry name" value="Hydrogenase_cytochrome"/>
</dbReference>
<evidence type="ECO:0000256" key="10">
    <source>
        <dbReference type="ARBA" id="ARBA00023004"/>
    </source>
</evidence>
<evidence type="ECO:0000256" key="7">
    <source>
        <dbReference type="ARBA" id="ARBA00022723"/>
    </source>
</evidence>
<feature type="transmembrane region" description="Helical" evidence="13">
    <location>
        <begin position="217"/>
        <end position="234"/>
    </location>
</feature>
<gene>
    <name evidence="15" type="ORF">KIN_08280</name>
</gene>
<keyword evidence="10" id="KW-0408">Iron</keyword>
<comment type="subcellular location">
    <subcellularLocation>
        <location evidence="1">Cell membrane</location>
        <topology evidence="1">Multi-pass membrane protein</topology>
    </subcellularLocation>
</comment>
<keyword evidence="3" id="KW-0813">Transport</keyword>
<dbReference type="PANTHER" id="PTHR30485:SF0">
    <property type="entry name" value="NI_FE-HYDROGENASE 1 B-TYPE CYTOCHROME SUBUNIT-RELATED"/>
    <property type="match status" value="1"/>
</dbReference>
<dbReference type="GO" id="GO:0009055">
    <property type="term" value="F:electron transfer activity"/>
    <property type="evidence" value="ECO:0007669"/>
    <property type="project" value="InterPro"/>
</dbReference>
<dbReference type="Proteomes" id="UP000436822">
    <property type="component" value="Unassembled WGS sequence"/>
</dbReference>
<dbReference type="GO" id="GO:0020037">
    <property type="term" value="F:heme binding"/>
    <property type="evidence" value="ECO:0007669"/>
    <property type="project" value="TreeGrafter"/>
</dbReference>
<comment type="similarity">
    <text evidence="2">Belongs to the HupC/HyaC/HydC family.</text>
</comment>
<evidence type="ECO:0000256" key="6">
    <source>
        <dbReference type="ARBA" id="ARBA00022692"/>
    </source>
</evidence>
<keyword evidence="4" id="KW-1003">Cell membrane</keyword>
<dbReference type="NCBIfam" id="TIGR02125">
    <property type="entry name" value="CytB-hydogenase"/>
    <property type="match status" value="1"/>
</dbReference>